<dbReference type="Proteomes" id="UP000285961">
    <property type="component" value="Unassembled WGS sequence"/>
</dbReference>
<dbReference type="AlphaFoldDB" id="A0A419ENP2"/>
<organism evidence="3 4">
    <name type="scientific">Candidatus Abyssobacteria bacterium SURF_17</name>
    <dbReference type="NCBI Taxonomy" id="2093361"/>
    <lineage>
        <taxon>Bacteria</taxon>
        <taxon>Pseudomonadati</taxon>
        <taxon>Candidatus Hydrogenedentota</taxon>
        <taxon>Candidatus Abyssobacteria</taxon>
    </lineage>
</organism>
<dbReference type="EMBL" id="QZKI01000139">
    <property type="protein sequence ID" value="RJP64474.1"/>
    <property type="molecule type" value="Genomic_DNA"/>
</dbReference>
<name>A0A419ENP2_9BACT</name>
<proteinExistence type="predicted"/>
<evidence type="ECO:0000313" key="3">
    <source>
        <dbReference type="EMBL" id="RJP64474.1"/>
    </source>
</evidence>
<protein>
    <submittedName>
        <fullName evidence="3">Uncharacterized protein</fullName>
    </submittedName>
</protein>
<accession>A0A419ENP2</accession>
<feature type="compositionally biased region" description="Basic and acidic residues" evidence="1">
    <location>
        <begin position="1"/>
        <end position="15"/>
    </location>
</feature>
<keyword evidence="2" id="KW-0812">Transmembrane</keyword>
<feature type="transmembrane region" description="Helical" evidence="2">
    <location>
        <begin position="69"/>
        <end position="92"/>
    </location>
</feature>
<keyword evidence="2" id="KW-1133">Transmembrane helix</keyword>
<feature type="region of interest" description="Disordered" evidence="1">
    <location>
        <begin position="1"/>
        <end position="23"/>
    </location>
</feature>
<gene>
    <name evidence="3" type="ORF">C4532_19160</name>
</gene>
<comment type="caution">
    <text evidence="3">The sequence shown here is derived from an EMBL/GenBank/DDBJ whole genome shotgun (WGS) entry which is preliminary data.</text>
</comment>
<evidence type="ECO:0000256" key="1">
    <source>
        <dbReference type="SAM" id="MobiDB-lite"/>
    </source>
</evidence>
<reference evidence="3 4" key="1">
    <citation type="journal article" date="2017" name="ISME J.">
        <title>Energy and carbon metabolisms in a deep terrestrial subsurface fluid microbial community.</title>
        <authorList>
            <person name="Momper L."/>
            <person name="Jungbluth S.P."/>
            <person name="Lee M.D."/>
            <person name="Amend J.P."/>
        </authorList>
    </citation>
    <scope>NUCLEOTIDE SEQUENCE [LARGE SCALE GENOMIC DNA]</scope>
    <source>
        <strain evidence="3">SURF_17</strain>
    </source>
</reference>
<sequence>MSQETRNGEGNEHLKPSSCCSRPDGSWCRKSRCSGFGFAAFLVMVGLLWLAATIGWFPGEYMGPIVLTFFGLWMFARSVFCGIAMTVMGALWLAETGGQLHHDYFWPLSITIMGILVFAANLVRRRKAA</sequence>
<evidence type="ECO:0000256" key="2">
    <source>
        <dbReference type="SAM" id="Phobius"/>
    </source>
</evidence>
<feature type="transmembrane region" description="Helical" evidence="2">
    <location>
        <begin position="36"/>
        <end position="57"/>
    </location>
</feature>
<evidence type="ECO:0000313" key="4">
    <source>
        <dbReference type="Proteomes" id="UP000285961"/>
    </source>
</evidence>
<keyword evidence="2" id="KW-0472">Membrane</keyword>
<feature type="transmembrane region" description="Helical" evidence="2">
    <location>
        <begin position="104"/>
        <end position="123"/>
    </location>
</feature>